<sequence length="409" mass="44151">MPRQRRFVGRPHANELAVFIVRITDPRSTKEVFDLMGTPSRATWAKYMNGSVVIPRRTLGALVQAVCGTDERRRSAYMQQANRLWRAADDESRRPEDDGGESALVRFHERLAEAVEARHRAELVAAKANAAVGLLRDMRALMESVIDSTRAQLRSATDRERTGLRQQLVDAERRAARIEDELGKAQGRRYTAEQAQQALAREVFEAREEIARLRHSINRMPVDDLPAAPSAALPPTPEIAMDALDDQLATIVGEGAAADEELAGLMEQADLEPDNAVTAPPTIAGVIIERPEPDWGHGLEDAAMPDAGADGARTASPPSGAGADGRSTRPEPPGTAAAGTTPGTSRPAGPAIRGAAGPPDGMRRRAAGPVRRSACASPSWRHWAFRWSGIRRLQEGALGRFWAGSTGTV</sequence>
<dbReference type="EMBL" id="JBBKAM010000002">
    <property type="protein sequence ID" value="MEJ8642106.1"/>
    <property type="molecule type" value="Genomic_DNA"/>
</dbReference>
<protein>
    <submittedName>
        <fullName evidence="3">Uncharacterized protein</fullName>
    </submittedName>
</protein>
<dbReference type="Proteomes" id="UP001382904">
    <property type="component" value="Unassembled WGS sequence"/>
</dbReference>
<feature type="compositionally biased region" description="Low complexity" evidence="2">
    <location>
        <begin position="301"/>
        <end position="312"/>
    </location>
</feature>
<proteinExistence type="predicted"/>
<gene>
    <name evidence="3" type="ORF">WKI68_12745</name>
</gene>
<evidence type="ECO:0000313" key="3">
    <source>
        <dbReference type="EMBL" id="MEJ8642106.1"/>
    </source>
</evidence>
<keyword evidence="4" id="KW-1185">Reference proteome</keyword>
<feature type="region of interest" description="Disordered" evidence="2">
    <location>
        <begin position="292"/>
        <end position="374"/>
    </location>
</feature>
<feature type="coiled-coil region" evidence="1">
    <location>
        <begin position="161"/>
        <end position="188"/>
    </location>
</feature>
<reference evidence="3 4" key="1">
    <citation type="submission" date="2024-03" db="EMBL/GenBank/DDBJ databases">
        <title>Novel Streptomyces species of biotechnological and ecological value are a feature of Machair soil.</title>
        <authorList>
            <person name="Prole J.R."/>
            <person name="Goodfellow M."/>
            <person name="Allenby N."/>
            <person name="Ward A.C."/>
        </authorList>
    </citation>
    <scope>NUCLEOTIDE SEQUENCE [LARGE SCALE GENOMIC DNA]</scope>
    <source>
        <strain evidence="3 4">MS1.HAVA.3</strain>
    </source>
</reference>
<evidence type="ECO:0000256" key="1">
    <source>
        <dbReference type="SAM" id="Coils"/>
    </source>
</evidence>
<name>A0ABU8U2K2_9ACTN</name>
<keyword evidence="1" id="KW-0175">Coiled coil</keyword>
<evidence type="ECO:0000256" key="2">
    <source>
        <dbReference type="SAM" id="MobiDB-lite"/>
    </source>
</evidence>
<feature type="compositionally biased region" description="Low complexity" evidence="2">
    <location>
        <begin position="334"/>
        <end position="360"/>
    </location>
</feature>
<accession>A0ABU8U2K2</accession>
<evidence type="ECO:0000313" key="4">
    <source>
        <dbReference type="Proteomes" id="UP001382904"/>
    </source>
</evidence>
<organism evidence="3 4">
    <name type="scientific">Streptomyces caledonius</name>
    <dbReference type="NCBI Taxonomy" id="3134107"/>
    <lineage>
        <taxon>Bacteria</taxon>
        <taxon>Bacillati</taxon>
        <taxon>Actinomycetota</taxon>
        <taxon>Actinomycetes</taxon>
        <taxon>Kitasatosporales</taxon>
        <taxon>Streptomycetaceae</taxon>
        <taxon>Streptomyces</taxon>
    </lineage>
</organism>
<comment type="caution">
    <text evidence="3">The sequence shown here is derived from an EMBL/GenBank/DDBJ whole genome shotgun (WGS) entry which is preliminary data.</text>
</comment>